<feature type="transmembrane region" description="Helical" evidence="6">
    <location>
        <begin position="57"/>
        <end position="77"/>
    </location>
</feature>
<comment type="caution">
    <text evidence="7">The sequence shown here is derived from an EMBL/GenBank/DDBJ whole genome shotgun (WGS) entry which is preliminary data.</text>
</comment>
<keyword evidence="6" id="KW-1133">Transmembrane helix</keyword>
<keyword evidence="3" id="KW-0808">Transferase</keyword>
<organism evidence="7 8">
    <name type="scientific">Diploscapter pachys</name>
    <dbReference type="NCBI Taxonomy" id="2018661"/>
    <lineage>
        <taxon>Eukaryota</taxon>
        <taxon>Metazoa</taxon>
        <taxon>Ecdysozoa</taxon>
        <taxon>Nematoda</taxon>
        <taxon>Chromadorea</taxon>
        <taxon>Rhabditida</taxon>
        <taxon>Rhabditina</taxon>
        <taxon>Rhabditomorpha</taxon>
        <taxon>Rhabditoidea</taxon>
        <taxon>Rhabditidae</taxon>
        <taxon>Diploscapter</taxon>
    </lineage>
</organism>
<keyword evidence="2" id="KW-0328">Glycosyltransferase</keyword>
<evidence type="ECO:0000256" key="4">
    <source>
        <dbReference type="ARBA" id="ARBA00023136"/>
    </source>
</evidence>
<dbReference type="AlphaFoldDB" id="A0A2A2KVR1"/>
<dbReference type="OrthoDB" id="2019572at2759"/>
<reference evidence="7 8" key="1">
    <citation type="journal article" date="2017" name="Curr. Biol.">
        <title>Genome architecture and evolution of a unichromosomal asexual nematode.</title>
        <authorList>
            <person name="Fradin H."/>
            <person name="Zegar C."/>
            <person name="Gutwein M."/>
            <person name="Lucas J."/>
            <person name="Kovtun M."/>
            <person name="Corcoran D."/>
            <person name="Baugh L.R."/>
            <person name="Kiontke K."/>
            <person name="Gunsalus K."/>
            <person name="Fitch D.H."/>
            <person name="Piano F."/>
        </authorList>
    </citation>
    <scope>NUCLEOTIDE SEQUENCE [LARGE SCALE GENOMIC DNA]</scope>
    <source>
        <strain evidence="7">PF1309</strain>
    </source>
</reference>
<evidence type="ECO:0000256" key="1">
    <source>
        <dbReference type="ARBA" id="ARBA00004606"/>
    </source>
</evidence>
<proteinExistence type="predicted"/>
<dbReference type="PANTHER" id="PTHR46671:SF7">
    <property type="entry name" value="CORE-2_I-BRANCHING ENZYME"/>
    <property type="match status" value="1"/>
</dbReference>
<dbReference type="PANTHER" id="PTHR46671">
    <property type="entry name" value="PROTEIN CBG11221"/>
    <property type="match status" value="1"/>
</dbReference>
<evidence type="ECO:0000313" key="7">
    <source>
        <dbReference type="EMBL" id="PAV78041.1"/>
    </source>
</evidence>
<dbReference type="GO" id="GO:0016757">
    <property type="term" value="F:glycosyltransferase activity"/>
    <property type="evidence" value="ECO:0007669"/>
    <property type="project" value="UniProtKB-KW"/>
</dbReference>
<dbReference type="STRING" id="2018661.A0A2A2KVR1"/>
<dbReference type="GO" id="GO:0016020">
    <property type="term" value="C:membrane"/>
    <property type="evidence" value="ECO:0007669"/>
    <property type="project" value="UniProtKB-SubCell"/>
</dbReference>
<keyword evidence="4 6" id="KW-0472">Membrane</keyword>
<accession>A0A2A2KVR1</accession>
<dbReference type="Proteomes" id="UP000218231">
    <property type="component" value="Unassembled WGS sequence"/>
</dbReference>
<evidence type="ECO:0000256" key="6">
    <source>
        <dbReference type="SAM" id="Phobius"/>
    </source>
</evidence>
<evidence type="ECO:0000313" key="8">
    <source>
        <dbReference type="Proteomes" id="UP000218231"/>
    </source>
</evidence>
<evidence type="ECO:0000256" key="2">
    <source>
        <dbReference type="ARBA" id="ARBA00022676"/>
    </source>
</evidence>
<dbReference type="Pfam" id="PF02485">
    <property type="entry name" value="Branch"/>
    <property type="match status" value="1"/>
</dbReference>
<protein>
    <submittedName>
        <fullName evidence="7">Uncharacterized protein</fullName>
    </submittedName>
</protein>
<evidence type="ECO:0000256" key="5">
    <source>
        <dbReference type="ARBA" id="ARBA00023180"/>
    </source>
</evidence>
<dbReference type="EMBL" id="LIAE01007628">
    <property type="protein sequence ID" value="PAV78041.1"/>
    <property type="molecule type" value="Genomic_DNA"/>
</dbReference>
<comment type="subcellular location">
    <subcellularLocation>
        <location evidence="1">Membrane</location>
        <topology evidence="1">Single-pass type II membrane protein</topology>
    </subcellularLocation>
</comment>
<gene>
    <name evidence="7" type="ORF">WR25_00924</name>
</gene>
<sequence length="456" mass="53251">MQLPALNQHKECHNHSDIQYEPLLNSTYDDESVVDILNAELGFSKYKVNNNRTSHSFWKFLALFNGACLIIALYYIFVHINKVTDENSIYETYEIEFTKPPMNYTRNYSSNINEIWNDYFDGKRPEKLQCQKFFDDDKKAMSAYNSSGRLTATEKQELRLAMDCESIRRRVMGNNTYPKLERTIAVARNIFMNYPLQEAFLSFAYHPDNFYCYVMDSKSNASFVKRMKALGECLPNVFIMEKMFDMDSSGHYQDHGHFLCMKTLIERDSKWQHILLLQNFDMIVRTMKEIVEMSKIFNGTQSIQVVGPIYGRYDNKANWTPKGLKLWKNETGKTKAQLETKLDIGKGNNEAFLSRDFVEAIFKELNVDNILNRFNDLKKYGTDEMLIQTLAINSWMGLSGQIPNHCHKSLKGFTRYTHWIFSKTADGCKGKVRRHNVCLMGVEYLPRMKGYWEIAG</sequence>
<keyword evidence="8" id="KW-1185">Reference proteome</keyword>
<keyword evidence="5" id="KW-0325">Glycoprotein</keyword>
<dbReference type="InterPro" id="IPR003406">
    <property type="entry name" value="Glyco_trans_14"/>
</dbReference>
<evidence type="ECO:0000256" key="3">
    <source>
        <dbReference type="ARBA" id="ARBA00022679"/>
    </source>
</evidence>
<name>A0A2A2KVR1_9BILA</name>
<keyword evidence="6" id="KW-0812">Transmembrane</keyword>